<dbReference type="SMART" id="SM00822">
    <property type="entry name" value="PKS_KR"/>
    <property type="match status" value="1"/>
</dbReference>
<keyword evidence="5 9" id="KW-0560">Oxidoreductase</keyword>
<dbReference type="PANTHER" id="PTHR42879:SF2">
    <property type="entry name" value="3-OXOACYL-[ACYL-CARRIER-PROTEIN] REDUCTASE FABG"/>
    <property type="match status" value="1"/>
</dbReference>
<evidence type="ECO:0000313" key="11">
    <source>
        <dbReference type="EMBL" id="RNL20657.1"/>
    </source>
</evidence>
<dbReference type="Gene3D" id="3.40.50.720">
    <property type="entry name" value="NAD(P)-binding Rossmann-like Domain"/>
    <property type="match status" value="1"/>
</dbReference>
<sequence>MAQTQTVRRHAVVTGASRGIGAAVARSLAAAGMDVAVNYASPSSEQAAEDLARELERAYGVQAYAARADVSSSEQAEALIAEAAERFGGVDVLVNNAGITKDGLMMRMKEDDFDRVLAVNLKGTYNCCRAAVGRMAKARFGRIVNMSSIVGVRGNAGQANYAASKAGIIGLTRSLAMEVASRNVTVNAVAPGLVETDMTGAMSDRAKDAALERVASKRMGRPEEVAAVAAFLASEQASYVTGQVIGVDGGMSL</sequence>
<evidence type="ECO:0000256" key="6">
    <source>
        <dbReference type="ARBA" id="ARBA00048508"/>
    </source>
</evidence>
<protein>
    <recommendedName>
        <fullName evidence="3 9">3-oxoacyl-[acyl-carrier-protein] reductase</fullName>
        <ecNumber evidence="3 9">1.1.1.100</ecNumber>
    </recommendedName>
</protein>
<dbReference type="Pfam" id="PF13561">
    <property type="entry name" value="adh_short_C2"/>
    <property type="match status" value="1"/>
</dbReference>
<feature type="domain" description="Ketoreductase" evidence="10">
    <location>
        <begin position="9"/>
        <end position="197"/>
    </location>
</feature>
<dbReference type="PRINTS" id="PR00080">
    <property type="entry name" value="SDRFAMILY"/>
</dbReference>
<dbReference type="GO" id="GO:0006633">
    <property type="term" value="P:fatty acid biosynthetic process"/>
    <property type="evidence" value="ECO:0007669"/>
    <property type="project" value="UniProtKB-UniPathway"/>
</dbReference>
<evidence type="ECO:0000313" key="12">
    <source>
        <dbReference type="Proteomes" id="UP000267368"/>
    </source>
</evidence>
<evidence type="ECO:0000259" key="10">
    <source>
        <dbReference type="SMART" id="SM00822"/>
    </source>
</evidence>
<reference evidence="12" key="1">
    <citation type="submission" date="2018-05" db="EMBL/GenBank/DDBJ databases">
        <title>Genome Sequencing of selected type strains of the family Eggerthellaceae.</title>
        <authorList>
            <person name="Danylec N."/>
            <person name="Stoll D.A."/>
            <person name="Doetsch A."/>
            <person name="Huch M."/>
        </authorList>
    </citation>
    <scope>NUCLEOTIDE SEQUENCE [LARGE SCALE GENOMIC DNA]</scope>
    <source>
        <strain evidence="12">DSM 17537</strain>
    </source>
</reference>
<feature type="binding site" evidence="8">
    <location>
        <begin position="15"/>
        <end position="18"/>
    </location>
    <ligand>
        <name>NADP(+)</name>
        <dbReference type="ChEBI" id="CHEBI:58349"/>
    </ligand>
</feature>
<dbReference type="UniPathway" id="UPA00094"/>
<feature type="binding site" evidence="8">
    <location>
        <position position="96"/>
    </location>
    <ligand>
        <name>NADP(+)</name>
        <dbReference type="ChEBI" id="CHEBI:58349"/>
    </ligand>
</feature>
<dbReference type="NCBIfam" id="NF009466">
    <property type="entry name" value="PRK12826.1-2"/>
    <property type="match status" value="1"/>
</dbReference>
<dbReference type="OrthoDB" id="9808187at2"/>
<dbReference type="InterPro" id="IPR057326">
    <property type="entry name" value="KR_dom"/>
</dbReference>
<keyword evidence="4 8" id="KW-0521">NADP</keyword>
<proteinExistence type="inferred from homology"/>
<dbReference type="InterPro" id="IPR050259">
    <property type="entry name" value="SDR"/>
</dbReference>
<evidence type="ECO:0000256" key="9">
    <source>
        <dbReference type="RuleBase" id="RU366074"/>
    </source>
</evidence>
<feature type="active site" description="Proton acceptor" evidence="7">
    <location>
        <position position="161"/>
    </location>
</feature>
<dbReference type="InterPro" id="IPR011284">
    <property type="entry name" value="3oxo_ACP_reduc"/>
</dbReference>
<keyword evidence="9" id="KW-0444">Lipid biosynthesis</keyword>
<keyword evidence="9" id="KW-0276">Fatty acid metabolism</keyword>
<comment type="pathway">
    <text evidence="1 9">Lipid metabolism; fatty acid biosynthesis.</text>
</comment>
<dbReference type="RefSeq" id="WP_123197758.1">
    <property type="nucleotide sequence ID" value="NZ_QICB01000002.1"/>
</dbReference>
<dbReference type="NCBIfam" id="NF005559">
    <property type="entry name" value="PRK07231.1"/>
    <property type="match status" value="1"/>
</dbReference>
<evidence type="ECO:0000256" key="3">
    <source>
        <dbReference type="ARBA" id="ARBA00012948"/>
    </source>
</evidence>
<evidence type="ECO:0000256" key="5">
    <source>
        <dbReference type="ARBA" id="ARBA00023002"/>
    </source>
</evidence>
<dbReference type="GO" id="GO:0051287">
    <property type="term" value="F:NAD binding"/>
    <property type="evidence" value="ECO:0007669"/>
    <property type="project" value="UniProtKB-UniRule"/>
</dbReference>
<dbReference type="Proteomes" id="UP000267368">
    <property type="component" value="Unassembled WGS sequence"/>
</dbReference>
<keyword evidence="9" id="KW-0443">Lipid metabolism</keyword>
<name>A0A3N0AHL4_9ACTN</name>
<dbReference type="PROSITE" id="PS00061">
    <property type="entry name" value="ADH_SHORT"/>
    <property type="match status" value="1"/>
</dbReference>
<dbReference type="EMBL" id="QICB01000002">
    <property type="protein sequence ID" value="RNL20657.1"/>
    <property type="molecule type" value="Genomic_DNA"/>
</dbReference>
<dbReference type="PANTHER" id="PTHR42879">
    <property type="entry name" value="3-OXOACYL-(ACYL-CARRIER-PROTEIN) REDUCTASE"/>
    <property type="match status" value="1"/>
</dbReference>
<dbReference type="AlphaFoldDB" id="A0A3N0AHL4"/>
<dbReference type="NCBIfam" id="TIGR01830">
    <property type="entry name" value="3oxo_ACP_reduc"/>
    <property type="match status" value="1"/>
</dbReference>
<gene>
    <name evidence="11" type="primary">fabG</name>
    <name evidence="11" type="ORF">DMP07_03485</name>
</gene>
<dbReference type="EC" id="1.1.1.100" evidence="3 9"/>
<dbReference type="GO" id="GO:0004316">
    <property type="term" value="F:3-oxoacyl-[acyl-carrier-protein] reductase (NADPH) activity"/>
    <property type="evidence" value="ECO:0007669"/>
    <property type="project" value="UniProtKB-UniRule"/>
</dbReference>
<accession>A0A3N0AHL4</accession>
<evidence type="ECO:0000256" key="7">
    <source>
        <dbReference type="PIRSR" id="PIRSR611284-1"/>
    </source>
</evidence>
<evidence type="ECO:0000256" key="1">
    <source>
        <dbReference type="ARBA" id="ARBA00005194"/>
    </source>
</evidence>
<evidence type="ECO:0000256" key="2">
    <source>
        <dbReference type="ARBA" id="ARBA00006484"/>
    </source>
</evidence>
<evidence type="ECO:0000256" key="4">
    <source>
        <dbReference type="ARBA" id="ARBA00022857"/>
    </source>
</evidence>
<keyword evidence="9" id="KW-0275">Fatty acid biosynthesis</keyword>
<dbReference type="InterPro" id="IPR002347">
    <property type="entry name" value="SDR_fam"/>
</dbReference>
<comment type="caution">
    <text evidence="11">The sequence shown here is derived from an EMBL/GenBank/DDBJ whole genome shotgun (WGS) entry which is preliminary data.</text>
</comment>
<organism evidence="11 12">
    <name type="scientific">Slackia faecicanis</name>
    <dbReference type="NCBI Taxonomy" id="255723"/>
    <lineage>
        <taxon>Bacteria</taxon>
        <taxon>Bacillati</taxon>
        <taxon>Actinomycetota</taxon>
        <taxon>Coriobacteriia</taxon>
        <taxon>Eggerthellales</taxon>
        <taxon>Eggerthellaceae</taxon>
        <taxon>Slackia</taxon>
    </lineage>
</organism>
<comment type="function">
    <text evidence="9">Catalyzes the NADPH-dependent reduction of beta-ketoacyl-ACP substrates to beta-hydroxyacyl-ACP products, the first reductive step in the elongation cycle of fatty acid biosynthesis.</text>
</comment>
<dbReference type="SUPFAM" id="SSF51735">
    <property type="entry name" value="NAD(P)-binding Rossmann-fold domains"/>
    <property type="match status" value="1"/>
</dbReference>
<dbReference type="InterPro" id="IPR020904">
    <property type="entry name" value="Sc_DH/Rdtase_CS"/>
</dbReference>
<evidence type="ECO:0000256" key="8">
    <source>
        <dbReference type="PIRSR" id="PIRSR611284-2"/>
    </source>
</evidence>
<dbReference type="InterPro" id="IPR036291">
    <property type="entry name" value="NAD(P)-bd_dom_sf"/>
</dbReference>
<keyword evidence="12" id="KW-1185">Reference proteome</keyword>
<comment type="similarity">
    <text evidence="2 9">Belongs to the short-chain dehydrogenases/reductases (SDR) family.</text>
</comment>
<comment type="catalytic activity">
    <reaction evidence="6 9">
        <text>a (3R)-hydroxyacyl-[ACP] + NADP(+) = a 3-oxoacyl-[ACP] + NADPH + H(+)</text>
        <dbReference type="Rhea" id="RHEA:17397"/>
        <dbReference type="Rhea" id="RHEA-COMP:9916"/>
        <dbReference type="Rhea" id="RHEA-COMP:9945"/>
        <dbReference type="ChEBI" id="CHEBI:15378"/>
        <dbReference type="ChEBI" id="CHEBI:57783"/>
        <dbReference type="ChEBI" id="CHEBI:58349"/>
        <dbReference type="ChEBI" id="CHEBI:78776"/>
        <dbReference type="ChEBI" id="CHEBI:78827"/>
        <dbReference type="EC" id="1.1.1.100"/>
    </reaction>
</comment>
<dbReference type="FunFam" id="3.40.50.720:FF:000115">
    <property type="entry name" value="3-oxoacyl-[acyl-carrier-protein] reductase FabG"/>
    <property type="match status" value="1"/>
</dbReference>
<dbReference type="PRINTS" id="PR00081">
    <property type="entry name" value="GDHRDH"/>
</dbReference>
<feature type="binding site" evidence="8">
    <location>
        <begin position="161"/>
        <end position="165"/>
    </location>
    <ligand>
        <name>NADP(+)</name>
        <dbReference type="ChEBI" id="CHEBI:58349"/>
    </ligand>
</feature>
<comment type="subunit">
    <text evidence="9">Homotetramer.</text>
</comment>